<evidence type="ECO:0000256" key="4">
    <source>
        <dbReference type="ARBA" id="ARBA00022917"/>
    </source>
</evidence>
<dbReference type="Pfam" id="PF00472">
    <property type="entry name" value="RF-1"/>
    <property type="match status" value="1"/>
</dbReference>
<comment type="similarity">
    <text evidence="2">Belongs to the prokaryotic/mitochondrial release factor family.</text>
</comment>
<evidence type="ECO:0000313" key="8">
    <source>
        <dbReference type="EMBL" id="RKX70840.1"/>
    </source>
</evidence>
<feature type="coiled-coil region" evidence="6">
    <location>
        <begin position="41"/>
        <end position="91"/>
    </location>
</feature>
<keyword evidence="6" id="KW-0175">Coiled coil</keyword>
<evidence type="ECO:0000259" key="7">
    <source>
        <dbReference type="PROSITE" id="PS00745"/>
    </source>
</evidence>
<dbReference type="PROSITE" id="PS00745">
    <property type="entry name" value="RF_PROK_I"/>
    <property type="match status" value="1"/>
</dbReference>
<dbReference type="InterPro" id="IPR000352">
    <property type="entry name" value="Pep_chain_release_fac_I"/>
</dbReference>
<dbReference type="SUPFAM" id="SSF75620">
    <property type="entry name" value="Release factor"/>
    <property type="match status" value="1"/>
</dbReference>
<dbReference type="NCBIfam" id="NF001859">
    <property type="entry name" value="PRK00591.1"/>
    <property type="match status" value="1"/>
</dbReference>
<dbReference type="Gene3D" id="3.30.70.1660">
    <property type="match status" value="1"/>
</dbReference>
<dbReference type="InterPro" id="IPR004373">
    <property type="entry name" value="RF-1"/>
</dbReference>
<evidence type="ECO:0000256" key="5">
    <source>
        <dbReference type="NCBIfam" id="TIGR00019"/>
    </source>
</evidence>
<dbReference type="AlphaFoldDB" id="A0A660SLL4"/>
<protein>
    <recommendedName>
        <fullName evidence="5">Peptide chain release factor 1</fullName>
    </recommendedName>
</protein>
<comment type="caution">
    <text evidence="8">The sequence shown here is derived from an EMBL/GenBank/DDBJ whole genome shotgun (WGS) entry which is preliminary data.</text>
</comment>
<dbReference type="Pfam" id="PF03462">
    <property type="entry name" value="PCRF"/>
    <property type="match status" value="1"/>
</dbReference>
<dbReference type="InterPro" id="IPR045853">
    <property type="entry name" value="Pep_chain_release_fac_I_sf"/>
</dbReference>
<name>A0A660SLL4_UNCW3</name>
<dbReference type="InterPro" id="IPR050057">
    <property type="entry name" value="Prokaryotic/Mito_RF"/>
</dbReference>
<dbReference type="NCBIfam" id="TIGR00019">
    <property type="entry name" value="prfA"/>
    <property type="match status" value="1"/>
</dbReference>
<dbReference type="FunFam" id="3.30.160.20:FF:000004">
    <property type="entry name" value="Peptide chain release factor 1"/>
    <property type="match status" value="1"/>
</dbReference>
<evidence type="ECO:0000256" key="1">
    <source>
        <dbReference type="ARBA" id="ARBA00002986"/>
    </source>
</evidence>
<dbReference type="Gene3D" id="6.10.140.1950">
    <property type="match status" value="1"/>
</dbReference>
<dbReference type="PANTHER" id="PTHR43804">
    <property type="entry name" value="LD18447P"/>
    <property type="match status" value="1"/>
</dbReference>
<keyword evidence="4" id="KW-0648">Protein biosynthesis</keyword>
<feature type="domain" description="Prokaryotic-type class I peptide chain release factors" evidence="7">
    <location>
        <begin position="220"/>
        <end position="236"/>
    </location>
</feature>
<reference evidence="8 9" key="1">
    <citation type="submission" date="2018-06" db="EMBL/GenBank/DDBJ databases">
        <title>Extensive metabolic versatility and redundancy in microbially diverse, dynamic hydrothermal sediments.</title>
        <authorList>
            <person name="Dombrowski N."/>
            <person name="Teske A."/>
            <person name="Baker B.J."/>
        </authorList>
    </citation>
    <scope>NUCLEOTIDE SEQUENCE [LARGE SCALE GENOMIC DNA]</scope>
    <source>
        <strain evidence="8">B36_G15</strain>
    </source>
</reference>
<keyword evidence="3" id="KW-0488">Methylation</keyword>
<sequence>MKWDKEKLKRRHEELARFLASPDVATDPGRQMRYNREFKELNEILTRIDRYERLHREYRETEELLTDPELREAAAQELTRLGKEMEQLAHEIDRYFLPPEEKKGCIVEIRAGAGGDEAGLFARDLFRMYIRYLEKKRIGYELLSKHETGIGGFKEVIFAAGPGSYNLLRYESGVHRVQRIPVTEAGGRIHTSTATVAVLPEVGEIELKIDPKELKIETFRASGHGGQHVNVTDSAVRITHLPTGIVVSCQDERSQHKNRAKAMKILRARLSAHLKEKRERKIKDLRRAQVGSGDRSEKIRTYNFPQNRVTDHRINLSIYRLPEILDGDLDPLITALRERGDES</sequence>
<dbReference type="SMART" id="SM00937">
    <property type="entry name" value="PCRF"/>
    <property type="match status" value="1"/>
</dbReference>
<accession>A0A660SLL4</accession>
<dbReference type="Gene3D" id="3.30.160.20">
    <property type="match status" value="1"/>
</dbReference>
<dbReference type="GO" id="GO:0016149">
    <property type="term" value="F:translation release factor activity, codon specific"/>
    <property type="evidence" value="ECO:0007669"/>
    <property type="project" value="InterPro"/>
</dbReference>
<evidence type="ECO:0000256" key="2">
    <source>
        <dbReference type="ARBA" id="ARBA00010835"/>
    </source>
</evidence>
<evidence type="ECO:0000313" key="9">
    <source>
        <dbReference type="Proteomes" id="UP000268469"/>
    </source>
</evidence>
<dbReference type="Proteomes" id="UP000268469">
    <property type="component" value="Unassembled WGS sequence"/>
</dbReference>
<evidence type="ECO:0000256" key="3">
    <source>
        <dbReference type="ARBA" id="ARBA00022481"/>
    </source>
</evidence>
<dbReference type="GO" id="GO:0005737">
    <property type="term" value="C:cytoplasm"/>
    <property type="evidence" value="ECO:0007669"/>
    <property type="project" value="UniProtKB-ARBA"/>
</dbReference>
<dbReference type="PANTHER" id="PTHR43804:SF7">
    <property type="entry name" value="LD18447P"/>
    <property type="match status" value="1"/>
</dbReference>
<dbReference type="InterPro" id="IPR005139">
    <property type="entry name" value="PCRF"/>
</dbReference>
<dbReference type="EMBL" id="QNBE01000025">
    <property type="protein sequence ID" value="RKX70840.1"/>
    <property type="molecule type" value="Genomic_DNA"/>
</dbReference>
<comment type="function">
    <text evidence="1">Peptide chain release factor 1 directs the termination of translation in response to the peptide chain termination codons UAG and UAA.</text>
</comment>
<proteinExistence type="inferred from homology"/>
<evidence type="ECO:0000256" key="6">
    <source>
        <dbReference type="SAM" id="Coils"/>
    </source>
</evidence>
<organism evidence="8 9">
    <name type="scientific">candidate division WOR-3 bacterium</name>
    <dbReference type="NCBI Taxonomy" id="2052148"/>
    <lineage>
        <taxon>Bacteria</taxon>
        <taxon>Bacteria division WOR-3</taxon>
    </lineage>
</organism>
<gene>
    <name evidence="8" type="primary">prfA</name>
    <name evidence="8" type="ORF">DRP53_03605</name>
</gene>